<dbReference type="RefSeq" id="WP_010362911.1">
    <property type="nucleotide sequence ID" value="NZ_AHBZ03000016.1"/>
</dbReference>
<dbReference type="SUPFAM" id="SSF52151">
    <property type="entry name" value="FabD/lysophospholipase-like"/>
    <property type="match status" value="1"/>
</dbReference>
<comment type="catalytic activity">
    <reaction evidence="4">
        <text>holo-[ACP] + malonyl-CoA = malonyl-[ACP] + CoA</text>
        <dbReference type="Rhea" id="RHEA:41792"/>
        <dbReference type="Rhea" id="RHEA-COMP:9623"/>
        <dbReference type="Rhea" id="RHEA-COMP:9685"/>
        <dbReference type="ChEBI" id="CHEBI:57287"/>
        <dbReference type="ChEBI" id="CHEBI:57384"/>
        <dbReference type="ChEBI" id="CHEBI:64479"/>
        <dbReference type="ChEBI" id="CHEBI:78449"/>
        <dbReference type="EC" id="2.3.1.39"/>
    </reaction>
</comment>
<evidence type="ECO:0000256" key="5">
    <source>
        <dbReference type="SAM" id="MobiDB-lite"/>
    </source>
</evidence>
<dbReference type="InterPro" id="IPR050858">
    <property type="entry name" value="Mal-CoA-ACP_Trans/PKS_FabD"/>
</dbReference>
<protein>
    <recommendedName>
        <fullName evidence="1">[acyl-carrier-protein] S-malonyltransferase</fullName>
        <ecNumber evidence="1">2.3.1.39</ecNumber>
    </recommendedName>
</protein>
<dbReference type="InterPro" id="IPR001227">
    <property type="entry name" value="Ac_transferase_dom_sf"/>
</dbReference>
<dbReference type="InterPro" id="IPR016035">
    <property type="entry name" value="Acyl_Trfase/lysoPLipase"/>
</dbReference>
<dbReference type="InterPro" id="IPR004410">
    <property type="entry name" value="Malonyl_CoA-ACP_transAc_FabD"/>
</dbReference>
<dbReference type="EMBL" id="AHBZ03000016">
    <property type="protein sequence ID" value="KAF7771536.1"/>
    <property type="molecule type" value="Genomic_DNA"/>
</dbReference>
<reference evidence="7" key="2">
    <citation type="submission" date="2015-03" db="EMBL/GenBank/DDBJ databases">
        <title>Genome sequence of Pseudoalteromonas citrea.</title>
        <authorList>
            <person name="Xie B.-B."/>
            <person name="Rong J.-C."/>
            <person name="Qin Q.-L."/>
            <person name="Zhang Y.-Z."/>
        </authorList>
    </citation>
    <scope>NUCLEOTIDE SEQUENCE</scope>
    <source>
        <strain evidence="7">DSM 8771</strain>
    </source>
</reference>
<sequence length="364" mass="40286">MNTYLFPGQGSQYKGMGKALFAQFPEQVDCANNLLGYSISELCTQDPHNQLNNTQYTQPALFVVSVLAYLHHIKTAHCAPNFFAGHSLGEFAALYASGAITFEDALKLVIKRGELMSAAPRGAMAAIIGTNSQALLACLHNEQLSTIDIANFNSHDQLVISGLVDDITRAQTFIEKLGARFIQLNTSGAFHSRYMMPAKTEFASYLNSVSFSALNQPVIANVTAQPYQFADIKHTLIEQITSPVKWTQSIEYLLAQGDMQFTELGPKKVLTKLVHSIEQNSCAKQSLHTANPAEKQPMSPQHTIDNWNRHYPIGTRVKLNTPSSPYHSQQLTTRSQAQLLFGHRPVVYITGYSGYFALTQLQPM</sequence>
<dbReference type="PANTHER" id="PTHR42681:SF1">
    <property type="entry name" value="MALONYL-COA-ACYL CARRIER PROTEIN TRANSACYLASE, MITOCHONDRIAL"/>
    <property type="match status" value="1"/>
</dbReference>
<comment type="caution">
    <text evidence="7">The sequence shown here is derived from an EMBL/GenBank/DDBJ whole genome shotgun (WGS) entry which is preliminary data.</text>
</comment>
<dbReference type="Gene3D" id="3.30.70.250">
    <property type="entry name" value="Malonyl-CoA ACP transacylase, ACP-binding"/>
    <property type="match status" value="1"/>
</dbReference>
<dbReference type="EC" id="2.3.1.39" evidence="1"/>
<keyword evidence="2" id="KW-0808">Transferase</keyword>
<dbReference type="SMART" id="SM00827">
    <property type="entry name" value="PKS_AT"/>
    <property type="match status" value="1"/>
</dbReference>
<name>A0AAD4AJ18_9GAMM</name>
<reference evidence="7" key="1">
    <citation type="journal article" date="2012" name="J. Bacteriol.">
        <title>Genome sequences of type strains of seven species of the marine bacterium Pseudoalteromonas.</title>
        <authorList>
            <person name="Xie B.B."/>
            <person name="Shu Y.L."/>
            <person name="Qin Q.L."/>
            <person name="Rong J.C."/>
            <person name="Zhang X.Y."/>
            <person name="Chen X.L."/>
            <person name="Shi M."/>
            <person name="He H.L."/>
            <person name="Zhou B.C."/>
            <person name="Zhang Y.Z."/>
        </authorList>
    </citation>
    <scope>NUCLEOTIDE SEQUENCE</scope>
    <source>
        <strain evidence="7">DSM 8771</strain>
    </source>
</reference>
<proteinExistence type="predicted"/>
<feature type="region of interest" description="Disordered" evidence="5">
    <location>
        <begin position="286"/>
        <end position="307"/>
    </location>
</feature>
<evidence type="ECO:0000313" key="7">
    <source>
        <dbReference type="EMBL" id="KAF7771536.1"/>
    </source>
</evidence>
<evidence type="ECO:0000259" key="6">
    <source>
        <dbReference type="SMART" id="SM00827"/>
    </source>
</evidence>
<evidence type="ECO:0000256" key="1">
    <source>
        <dbReference type="ARBA" id="ARBA00013258"/>
    </source>
</evidence>
<dbReference type="Proteomes" id="UP000016487">
    <property type="component" value="Unassembled WGS sequence"/>
</dbReference>
<dbReference type="SUPFAM" id="SSF55048">
    <property type="entry name" value="Probable ACP-binding domain of malonyl-CoA ACP transacylase"/>
    <property type="match status" value="1"/>
</dbReference>
<evidence type="ECO:0000256" key="3">
    <source>
        <dbReference type="ARBA" id="ARBA00023315"/>
    </source>
</evidence>
<accession>A0AAD4AJ18</accession>
<dbReference type="GO" id="GO:0004314">
    <property type="term" value="F:[acyl-carrier-protein] S-malonyltransferase activity"/>
    <property type="evidence" value="ECO:0007669"/>
    <property type="project" value="UniProtKB-EC"/>
</dbReference>
<dbReference type="Pfam" id="PF00698">
    <property type="entry name" value="Acyl_transf_1"/>
    <property type="match status" value="1"/>
</dbReference>
<dbReference type="Gene3D" id="3.40.366.10">
    <property type="entry name" value="Malonyl-Coenzyme A Acyl Carrier Protein, domain 2"/>
    <property type="match status" value="1"/>
</dbReference>
<evidence type="ECO:0000256" key="2">
    <source>
        <dbReference type="ARBA" id="ARBA00022679"/>
    </source>
</evidence>
<dbReference type="GO" id="GO:0005829">
    <property type="term" value="C:cytosol"/>
    <property type="evidence" value="ECO:0007669"/>
    <property type="project" value="TreeGrafter"/>
</dbReference>
<dbReference type="AlphaFoldDB" id="A0AAD4AJ18"/>
<dbReference type="InterPro" id="IPR016036">
    <property type="entry name" value="Malonyl_transacylase_ACP-bd"/>
</dbReference>
<dbReference type="GO" id="GO:0006633">
    <property type="term" value="P:fatty acid biosynthetic process"/>
    <property type="evidence" value="ECO:0007669"/>
    <property type="project" value="TreeGrafter"/>
</dbReference>
<feature type="domain" description="Malonyl-CoA:ACP transacylase (MAT)" evidence="6">
    <location>
        <begin position="5"/>
        <end position="311"/>
    </location>
</feature>
<evidence type="ECO:0000256" key="4">
    <source>
        <dbReference type="ARBA" id="ARBA00048462"/>
    </source>
</evidence>
<evidence type="ECO:0000313" key="8">
    <source>
        <dbReference type="Proteomes" id="UP000016487"/>
    </source>
</evidence>
<dbReference type="InterPro" id="IPR014043">
    <property type="entry name" value="Acyl_transferase_dom"/>
</dbReference>
<keyword evidence="3 7" id="KW-0012">Acyltransferase</keyword>
<dbReference type="NCBIfam" id="TIGR00128">
    <property type="entry name" value="fabD"/>
    <property type="match status" value="1"/>
</dbReference>
<dbReference type="PANTHER" id="PTHR42681">
    <property type="entry name" value="MALONYL-COA-ACYL CARRIER PROTEIN TRANSACYLASE, MITOCHONDRIAL"/>
    <property type="match status" value="1"/>
</dbReference>
<gene>
    <name evidence="7" type="primary">rhiG</name>
    <name evidence="7" type="ORF">PCIT_a4145</name>
</gene>
<organism evidence="7 8">
    <name type="scientific">Pseudoalteromonas citrea</name>
    <dbReference type="NCBI Taxonomy" id="43655"/>
    <lineage>
        <taxon>Bacteria</taxon>
        <taxon>Pseudomonadati</taxon>
        <taxon>Pseudomonadota</taxon>
        <taxon>Gammaproteobacteria</taxon>
        <taxon>Alteromonadales</taxon>
        <taxon>Pseudoalteromonadaceae</taxon>
        <taxon>Pseudoalteromonas</taxon>
    </lineage>
</organism>